<protein>
    <recommendedName>
        <fullName evidence="2">VWFA domain-containing protein</fullName>
    </recommendedName>
</protein>
<comment type="caution">
    <text evidence="3">The sequence shown here is derived from an EMBL/GenBank/DDBJ whole genome shotgun (WGS) entry which is preliminary data.</text>
</comment>
<accession>A0AAN7TI49</accession>
<organism evidence="3 4">
    <name type="scientific">Meristemomyces frigidus</name>
    <dbReference type="NCBI Taxonomy" id="1508187"/>
    <lineage>
        <taxon>Eukaryota</taxon>
        <taxon>Fungi</taxon>
        <taxon>Dikarya</taxon>
        <taxon>Ascomycota</taxon>
        <taxon>Pezizomycotina</taxon>
        <taxon>Dothideomycetes</taxon>
        <taxon>Dothideomycetidae</taxon>
        <taxon>Mycosphaerellales</taxon>
        <taxon>Teratosphaeriaceae</taxon>
        <taxon>Meristemomyces</taxon>
    </lineage>
</organism>
<evidence type="ECO:0000313" key="4">
    <source>
        <dbReference type="Proteomes" id="UP001310890"/>
    </source>
</evidence>
<feature type="domain" description="VWFA" evidence="2">
    <location>
        <begin position="571"/>
        <end position="779"/>
    </location>
</feature>
<sequence length="804" mass="90254">MSHQASLEPWVHQLSQILPLDHSELEQVLAYNSSLPKEEAAKHLGDLLGDDAKSAQFISEFNSRNDGDAAHQLATLNNADTKDPHAVQPPPPAPADHETGYHIPGDTKDTSDSKNGGAAPPSYAPPAYAPPPGQPPKAGAANHRAHTNPVIEASHVRARDEQKMQQALMNLQYQYGIYNSDIEPEHDVDYPCGCAIHRYKAMKWGRYGVQEMWSKAVKYPGEHSYNDNQNNTIFSRNPYMFRVVSPYGYGYNQRATYWGSAPKPIASYHAQNIHQTIDLNNRLNKEAQAEIDGKEPKHSIWNDDAVEVALSKLNMSEKSNGDRKASLINGDRKTPLANGTDEKAAVRPQLTSTDSTNSAAAKKSSKLSSFRKSIGIKTSDERVVAKAEKAGSKGQGLRDSILAEEDGRWPDEQWRYIVAVYQDKVGMANMIADLRARKPTQYLHLLRAGYFEPIPVAWASQASNPLKFSIEAAAGWRGITPAWRGYEDTAEERLYWVLNHRVGSVGMRMKPDFISEMNMARARMESAVEPPPSYFDAQDTCHIQHTSEGYSKQVLPSPFRAFDKPETASDDTMVLLDVSGSMDFDPVRPVYDQYMVTKWVKSTQPKNKDVAKAIVRRFTDAMAHHDHQSSGYDLTTFSDRATYIGTVNHKNLDQMWRNVRLGGGTRVMTGWQKVKELHFQKHSESATYHPIYGWQAGPSTPMLRLLLLLDGEATDMDEFELDLLGLSWAHVTIFLIGVDGCPHHHRHANELQRISDVNHHVSFVDAQGNTPERFVTHELLKRHLGYDITMTEFQEMEELPAYTE</sequence>
<dbReference type="PROSITE" id="PS50234">
    <property type="entry name" value="VWFA"/>
    <property type="match status" value="1"/>
</dbReference>
<dbReference type="AlphaFoldDB" id="A0AAN7TI49"/>
<name>A0AAN7TI49_9PEZI</name>
<feature type="region of interest" description="Disordered" evidence="1">
    <location>
        <begin position="80"/>
        <end position="143"/>
    </location>
</feature>
<dbReference type="EMBL" id="JAVRRL010000004">
    <property type="protein sequence ID" value="KAK5117605.1"/>
    <property type="molecule type" value="Genomic_DNA"/>
</dbReference>
<feature type="region of interest" description="Disordered" evidence="1">
    <location>
        <begin position="319"/>
        <end position="364"/>
    </location>
</feature>
<proteinExistence type="predicted"/>
<feature type="compositionally biased region" description="Pro residues" evidence="1">
    <location>
        <begin position="122"/>
        <end position="135"/>
    </location>
</feature>
<evidence type="ECO:0000313" key="3">
    <source>
        <dbReference type="EMBL" id="KAK5117605.1"/>
    </source>
</evidence>
<dbReference type="CDD" id="cd00198">
    <property type="entry name" value="vWFA"/>
    <property type="match status" value="1"/>
</dbReference>
<feature type="compositionally biased region" description="Basic and acidic residues" evidence="1">
    <location>
        <begin position="95"/>
        <end position="112"/>
    </location>
</feature>
<evidence type="ECO:0000259" key="2">
    <source>
        <dbReference type="PROSITE" id="PS50234"/>
    </source>
</evidence>
<feature type="compositionally biased region" description="Low complexity" evidence="1">
    <location>
        <begin position="351"/>
        <end position="364"/>
    </location>
</feature>
<dbReference type="Gene3D" id="3.40.50.410">
    <property type="entry name" value="von Willebrand factor, type A domain"/>
    <property type="match status" value="1"/>
</dbReference>
<dbReference type="SUPFAM" id="SSF53300">
    <property type="entry name" value="vWA-like"/>
    <property type="match status" value="1"/>
</dbReference>
<reference evidence="3" key="1">
    <citation type="submission" date="2023-08" db="EMBL/GenBank/DDBJ databases">
        <title>Black Yeasts Isolated from many extreme environments.</title>
        <authorList>
            <person name="Coleine C."/>
            <person name="Stajich J.E."/>
            <person name="Selbmann L."/>
        </authorList>
    </citation>
    <scope>NUCLEOTIDE SEQUENCE</scope>
    <source>
        <strain evidence="3">CCFEE 5401</strain>
    </source>
</reference>
<feature type="compositionally biased region" description="Basic and acidic residues" evidence="1">
    <location>
        <begin position="319"/>
        <end position="345"/>
    </location>
</feature>
<dbReference type="Proteomes" id="UP001310890">
    <property type="component" value="Unassembled WGS sequence"/>
</dbReference>
<evidence type="ECO:0000256" key="1">
    <source>
        <dbReference type="SAM" id="MobiDB-lite"/>
    </source>
</evidence>
<gene>
    <name evidence="3" type="ORF">LTR62_005027</name>
</gene>
<dbReference type="InterPro" id="IPR036465">
    <property type="entry name" value="vWFA_dom_sf"/>
</dbReference>
<dbReference type="InterPro" id="IPR002035">
    <property type="entry name" value="VWF_A"/>
</dbReference>